<evidence type="ECO:0000259" key="1">
    <source>
        <dbReference type="SMART" id="SM01058"/>
    </source>
</evidence>
<comment type="caution">
    <text evidence="2">The sequence shown here is derived from an EMBL/GenBank/DDBJ whole genome shotgun (WGS) entry which is preliminary data.</text>
</comment>
<dbReference type="GO" id="GO:0009303">
    <property type="term" value="P:rRNA transcription"/>
    <property type="evidence" value="ECO:0007669"/>
    <property type="project" value="TreeGrafter"/>
</dbReference>
<dbReference type="InterPro" id="IPR052531">
    <property type="entry name" value="CarD-like_regulator"/>
</dbReference>
<dbReference type="SMART" id="SM01058">
    <property type="entry name" value="CarD_TRCF"/>
    <property type="match status" value="1"/>
</dbReference>
<dbReference type="InterPro" id="IPR003711">
    <property type="entry name" value="CarD-like/TRCF_RID"/>
</dbReference>
<accession>U2M4D2</accession>
<name>U2M4D2_9FIRM</name>
<protein>
    <recommendedName>
        <fullName evidence="1">CarD-like/TRCF RNAP-interacting domain-containing protein</fullName>
    </recommendedName>
</protein>
<keyword evidence="3" id="KW-1185">Reference proteome</keyword>
<dbReference type="PANTHER" id="PTHR38447:SF1">
    <property type="entry name" value="RNA POLYMERASE-BINDING TRANSCRIPTION FACTOR CARD"/>
    <property type="match status" value="1"/>
</dbReference>
<gene>
    <name evidence="2" type="ORF">RUMCAL_01038</name>
</gene>
<dbReference type="PATRIC" id="fig|411473.3.peg.855"/>
<evidence type="ECO:0000313" key="2">
    <source>
        <dbReference type="EMBL" id="ERJ96599.1"/>
    </source>
</evidence>
<evidence type="ECO:0000313" key="3">
    <source>
        <dbReference type="Proteomes" id="UP000016662"/>
    </source>
</evidence>
<organism evidence="2 3">
    <name type="scientific">Ruminococcus callidus ATCC 27760</name>
    <dbReference type="NCBI Taxonomy" id="411473"/>
    <lineage>
        <taxon>Bacteria</taxon>
        <taxon>Bacillati</taxon>
        <taxon>Bacillota</taxon>
        <taxon>Clostridia</taxon>
        <taxon>Eubacteriales</taxon>
        <taxon>Oscillospiraceae</taxon>
        <taxon>Ruminococcus</taxon>
    </lineage>
</organism>
<dbReference type="Proteomes" id="UP000016662">
    <property type="component" value="Unassembled WGS sequence"/>
</dbReference>
<dbReference type="PANTHER" id="PTHR38447">
    <property type="entry name" value="TRANSCRIPTION FACTOR YDEB-RELATED"/>
    <property type="match status" value="1"/>
</dbReference>
<dbReference type="Gene3D" id="2.40.10.170">
    <property type="match status" value="1"/>
</dbReference>
<dbReference type="eggNOG" id="COG1329">
    <property type="taxonomic scope" value="Bacteria"/>
</dbReference>
<dbReference type="AlphaFoldDB" id="U2M4D2"/>
<feature type="domain" description="CarD-like/TRCF RNAP-interacting" evidence="1">
    <location>
        <begin position="41"/>
        <end position="155"/>
    </location>
</feature>
<dbReference type="Gene3D" id="1.20.58.1290">
    <property type="entry name" value="CarD-like, C-terminal domain"/>
    <property type="match status" value="1"/>
</dbReference>
<reference evidence="2 3" key="1">
    <citation type="submission" date="2013-07" db="EMBL/GenBank/DDBJ databases">
        <authorList>
            <person name="Weinstock G."/>
            <person name="Sodergren E."/>
            <person name="Wylie T."/>
            <person name="Fulton L."/>
            <person name="Fulton R."/>
            <person name="Fronick C."/>
            <person name="O'Laughlin M."/>
            <person name="Godfrey J."/>
            <person name="Miner T."/>
            <person name="Herter B."/>
            <person name="Appelbaum E."/>
            <person name="Cordes M."/>
            <person name="Lek S."/>
            <person name="Wollam A."/>
            <person name="Pepin K.H."/>
            <person name="Palsikar V.B."/>
            <person name="Mitreva M."/>
            <person name="Wilson R.K."/>
        </authorList>
    </citation>
    <scope>NUCLEOTIDE SEQUENCE [LARGE SCALE GENOMIC DNA]</scope>
    <source>
        <strain evidence="2 3">ATCC 27760</strain>
    </source>
</reference>
<dbReference type="EMBL" id="AWVF01000115">
    <property type="protein sequence ID" value="ERJ96599.1"/>
    <property type="molecule type" value="Genomic_DNA"/>
</dbReference>
<dbReference type="HOGENOM" id="CLU_048259_2_1_9"/>
<dbReference type="InterPro" id="IPR042215">
    <property type="entry name" value="CarD-like_C"/>
</dbReference>
<dbReference type="STRING" id="411473.RUMCAL_01038"/>
<dbReference type="OrthoDB" id="9786074at2"/>
<sequence>MIMLYDKTINAPQQRCGSAALLTNSNGGNMMENHSNNKKTVYTLNEYVSYGTSGVCKIESLEQRSFDGEHEESYYKLRPLDNSNSTFYVPIDRAAERLRPLLTKEQIYQLIDEMAEGKLEETEWCSNSRERRGIFQNILHGDDYREMIQMMRSLYHQQERKRKTGHRLSSADVAAMHAAENRMYQEFGVVLNIRPEQVHNFILKRMEGSTAPAK</sequence>
<proteinExistence type="predicted"/>
<dbReference type="Pfam" id="PF02559">
    <property type="entry name" value="CarD_TRCF_RID"/>
    <property type="match status" value="1"/>
</dbReference>